<evidence type="ECO:0000313" key="1">
    <source>
        <dbReference type="EMBL" id="RLJ60465.1"/>
    </source>
</evidence>
<name>A0A497X5G0_9RHOB</name>
<reference evidence="1 2" key="1">
    <citation type="submission" date="2018-10" db="EMBL/GenBank/DDBJ databases">
        <title>Genomic Encyclopedia of Archaeal and Bacterial Type Strains, Phase II (KMG-II): from individual species to whole genera.</title>
        <authorList>
            <person name="Goeker M."/>
        </authorList>
    </citation>
    <scope>NUCLEOTIDE SEQUENCE [LARGE SCALE GENOMIC DNA]</scope>
    <source>
        <strain evidence="1 2">DSM 29466</strain>
    </source>
</reference>
<accession>A0A497X5G0</accession>
<dbReference type="AlphaFoldDB" id="A0A497X5G0"/>
<evidence type="ECO:0000313" key="2">
    <source>
        <dbReference type="Proteomes" id="UP000269157"/>
    </source>
</evidence>
<gene>
    <name evidence="1" type="ORF">BCF46_0666</name>
</gene>
<sequence length="69" mass="7600">MGWQTSQHSPDYNARFTARAAPLTSWPMPSTVSQPASANTKARPIKLNRVIIWVILSASSSAKFTKLRA</sequence>
<proteinExistence type="predicted"/>
<protein>
    <submittedName>
        <fullName evidence="1">Uncharacterized protein</fullName>
    </submittedName>
</protein>
<keyword evidence="2" id="KW-1185">Reference proteome</keyword>
<organism evidence="1 2">
    <name type="scientific">Litoreibacter meonggei</name>
    <dbReference type="NCBI Taxonomy" id="1049199"/>
    <lineage>
        <taxon>Bacteria</taxon>
        <taxon>Pseudomonadati</taxon>
        <taxon>Pseudomonadota</taxon>
        <taxon>Alphaproteobacteria</taxon>
        <taxon>Rhodobacterales</taxon>
        <taxon>Roseobacteraceae</taxon>
        <taxon>Litoreibacter</taxon>
    </lineage>
</organism>
<comment type="caution">
    <text evidence="1">The sequence shown here is derived from an EMBL/GenBank/DDBJ whole genome shotgun (WGS) entry which is preliminary data.</text>
</comment>
<dbReference type="Proteomes" id="UP000269157">
    <property type="component" value="Unassembled WGS sequence"/>
</dbReference>
<dbReference type="EMBL" id="RCCE01000001">
    <property type="protein sequence ID" value="RLJ60465.1"/>
    <property type="molecule type" value="Genomic_DNA"/>
</dbReference>